<proteinExistence type="predicted"/>
<name>A0AB38PB51_9ENTR</name>
<evidence type="ECO:0000313" key="3">
    <source>
        <dbReference type="Proteomes" id="UP000306327"/>
    </source>
</evidence>
<organism evidence="2 3">
    <name type="scientific">Enterobacter cancerogenus</name>
    <dbReference type="NCBI Taxonomy" id="69218"/>
    <lineage>
        <taxon>Bacteria</taxon>
        <taxon>Pseudomonadati</taxon>
        <taxon>Pseudomonadota</taxon>
        <taxon>Gammaproteobacteria</taxon>
        <taxon>Enterobacterales</taxon>
        <taxon>Enterobacteriaceae</taxon>
        <taxon>Enterobacter</taxon>
        <taxon>Enterobacter cloacae complex</taxon>
    </lineage>
</organism>
<reference evidence="2 3" key="1">
    <citation type="journal article" date="2019" name="Sci. Rep.">
        <title>Differences in resource use lead to coexistence of seed-transmitted microbial populations.</title>
        <authorList>
            <person name="Torres-Cortes G."/>
            <person name="Garcia B.J."/>
            <person name="Compant S."/>
            <person name="Rezki S."/>
            <person name="Jones P."/>
            <person name="Preveaux A."/>
            <person name="Briand M."/>
            <person name="Roulet A."/>
            <person name="Bouchez O."/>
            <person name="Jacobson D."/>
            <person name="Barret M."/>
        </authorList>
    </citation>
    <scope>NUCLEOTIDE SEQUENCE [LARGE SCALE GENOMIC DNA]</scope>
    <source>
        <strain evidence="2 3">CFBP13530</strain>
    </source>
</reference>
<dbReference type="Proteomes" id="UP000306327">
    <property type="component" value="Unassembled WGS sequence"/>
</dbReference>
<protein>
    <submittedName>
        <fullName evidence="2">Norphogenetic protein</fullName>
    </submittedName>
</protein>
<feature type="region of interest" description="Disordered" evidence="1">
    <location>
        <begin position="1"/>
        <end position="21"/>
    </location>
</feature>
<comment type="caution">
    <text evidence="2">The sequence shown here is derived from an EMBL/GenBank/DDBJ whole genome shotgun (WGS) entry which is preliminary data.</text>
</comment>
<evidence type="ECO:0000256" key="1">
    <source>
        <dbReference type="SAM" id="MobiDB-lite"/>
    </source>
</evidence>
<dbReference type="AlphaFoldDB" id="A0AB38PB51"/>
<dbReference type="EMBL" id="QGAL01000001">
    <property type="protein sequence ID" value="TKK23428.1"/>
    <property type="molecule type" value="Genomic_DNA"/>
</dbReference>
<gene>
    <name evidence="2" type="ORF">EcCFBP13530_04550</name>
</gene>
<sequence length="202" mass="22130">MLQKRKTGNGTRAIVVGSGPSAREFEPPDGVTIIAVNGAIEWLSRADYFFTLDPGVDNLRRLHNPVPGVHYCAAVPEDTVLPAHVERLVRVSRRGREPEIYGSPEWWLWRWSAVTGLSDRPGYIHSGNSAYGALGMAYQMGFKDVALVGVDGTDDPRIEGGRPRNLSHLPLLFSSALHQINVVSCGGLTGIPHQPLEDWLNV</sequence>
<evidence type="ECO:0000313" key="2">
    <source>
        <dbReference type="EMBL" id="TKK23428.1"/>
    </source>
</evidence>
<accession>A0AB38PB51</accession>